<evidence type="ECO:0000313" key="8">
    <source>
        <dbReference type="EMBL" id="TFJ81271.1"/>
    </source>
</evidence>
<dbReference type="SUPFAM" id="SSF51366">
    <property type="entry name" value="Ribulose-phoshate binding barrel"/>
    <property type="match status" value="1"/>
</dbReference>
<dbReference type="EMBL" id="SDOX01000128">
    <property type="protein sequence ID" value="TFJ81271.1"/>
    <property type="molecule type" value="Genomic_DNA"/>
</dbReference>
<dbReference type="InterPro" id="IPR044524">
    <property type="entry name" value="Isoase_HisA-like"/>
</dbReference>
<keyword evidence="4 7" id="KW-0028">Amino-acid biosynthesis</keyword>
<evidence type="ECO:0000256" key="6">
    <source>
        <dbReference type="ARBA" id="ARBA00023235"/>
    </source>
</evidence>
<dbReference type="GO" id="GO:0000162">
    <property type="term" value="P:L-tryptophan biosynthetic process"/>
    <property type="evidence" value="ECO:0007669"/>
    <property type="project" value="TreeGrafter"/>
</dbReference>
<dbReference type="GO" id="GO:0003949">
    <property type="term" value="F:1-(5-phosphoribosyl)-5-[(5-phosphoribosylamino)methylideneamino]imidazole-4-carboxamide isomerase activity"/>
    <property type="evidence" value="ECO:0007669"/>
    <property type="project" value="UniProtKB-EC"/>
</dbReference>
<evidence type="ECO:0000256" key="3">
    <source>
        <dbReference type="ARBA" id="ARBA00012550"/>
    </source>
</evidence>
<dbReference type="Gene3D" id="3.20.20.70">
    <property type="entry name" value="Aldolase class I"/>
    <property type="match status" value="1"/>
</dbReference>
<dbReference type="GO" id="GO:0005737">
    <property type="term" value="C:cytoplasm"/>
    <property type="evidence" value="ECO:0007669"/>
    <property type="project" value="TreeGrafter"/>
</dbReference>
<dbReference type="InterPro" id="IPR013785">
    <property type="entry name" value="Aldolase_TIM"/>
</dbReference>
<keyword evidence="6" id="KW-0413">Isomerase</keyword>
<protein>
    <recommendedName>
        <fullName evidence="3">1-(5-phosphoribosyl)-5-[(5-phosphoribosylamino)methylideneamino]imidazole-4-carboxamideisomerase</fullName>
        <ecNumber evidence="3">5.3.1.16</ecNumber>
    </recommendedName>
</protein>
<dbReference type="PANTHER" id="PTHR43090">
    <property type="entry name" value="1-(5-PHOSPHORIBOSYL)-5-[(5-PHOSPHORIBOSYLAMINO)METHYLIDENEAMINO] IMIDAZOLE-4-CARBOXAMIDE ISOMERASE"/>
    <property type="match status" value="1"/>
</dbReference>
<accession>A0A4D9CQ28</accession>
<dbReference type="UniPathway" id="UPA00031">
    <property type="reaction ID" value="UER00009"/>
</dbReference>
<dbReference type="EC" id="5.3.1.16" evidence="3"/>
<dbReference type="InterPro" id="IPR011060">
    <property type="entry name" value="RibuloseP-bd_barrel"/>
</dbReference>
<gene>
    <name evidence="8" type="ORF">NSK_007232</name>
</gene>
<dbReference type="FunFam" id="3.20.20.70:FF:000110">
    <property type="entry name" value="1-(5-phosphoribosyl)-5-[(5-phosphoribosylamino)methylideneamino] imidazole-4-carboxamide isomerase, chloroplastic"/>
    <property type="match status" value="1"/>
</dbReference>
<proteinExistence type="inferred from homology"/>
<dbReference type="InterPro" id="IPR006062">
    <property type="entry name" value="His_biosynth"/>
</dbReference>
<dbReference type="Proteomes" id="UP000355283">
    <property type="component" value="Unassembled WGS sequence"/>
</dbReference>
<evidence type="ECO:0000256" key="7">
    <source>
        <dbReference type="RuleBase" id="RU003657"/>
    </source>
</evidence>
<comment type="caution">
    <text evidence="8">The sequence shown here is derived from an EMBL/GenBank/DDBJ whole genome shotgun (WGS) entry which is preliminary data.</text>
</comment>
<evidence type="ECO:0000313" key="9">
    <source>
        <dbReference type="Proteomes" id="UP000355283"/>
    </source>
</evidence>
<sequence length="260" mass="28298">MVFRPCIDLHAGKVKQIVGSSLTGSDAALVTNFEATMSAEDFAKMYKTDDLKGGHVIMLGGGCEEAALKALRAYPQGLQVGGGITPQNAQKFLEAGASHVIVTSFLFNGSTLDWARLKEMEITVGKERLVVDLSCRRKASDGPEGPYYVVKDKWQTYTDFAITRENVNRLSMHCDEFLVHGVDVEGKQVGIMEDLVTLLGDISPIPVTYAGGARSIEDLERVTELGKNKVDLTIGSALDIFGGALSYTDVVEWDKRNAYI</sequence>
<name>A0A4D9CQ28_9STRA</name>
<keyword evidence="5 7" id="KW-0368">Histidine biosynthesis</keyword>
<keyword evidence="9" id="KW-1185">Reference proteome</keyword>
<reference evidence="8 9" key="1">
    <citation type="submission" date="2019-01" db="EMBL/GenBank/DDBJ databases">
        <title>Nuclear Genome Assembly of the Microalgal Biofuel strain Nannochloropsis salina CCMP1776.</title>
        <authorList>
            <person name="Hovde B."/>
        </authorList>
    </citation>
    <scope>NUCLEOTIDE SEQUENCE [LARGE SCALE GENOMIC DNA]</scope>
    <source>
        <strain evidence="8 9">CCMP1776</strain>
    </source>
</reference>
<evidence type="ECO:0000256" key="1">
    <source>
        <dbReference type="ARBA" id="ARBA00005133"/>
    </source>
</evidence>
<organism evidence="8 9">
    <name type="scientific">Nannochloropsis salina CCMP1776</name>
    <dbReference type="NCBI Taxonomy" id="1027361"/>
    <lineage>
        <taxon>Eukaryota</taxon>
        <taxon>Sar</taxon>
        <taxon>Stramenopiles</taxon>
        <taxon>Ochrophyta</taxon>
        <taxon>Eustigmatophyceae</taxon>
        <taxon>Eustigmatales</taxon>
        <taxon>Monodopsidaceae</taxon>
        <taxon>Microchloropsis</taxon>
        <taxon>Microchloropsis salina</taxon>
    </lineage>
</organism>
<dbReference type="CDD" id="cd04723">
    <property type="entry name" value="HisA_HisF"/>
    <property type="match status" value="1"/>
</dbReference>
<comment type="similarity">
    <text evidence="2 7">Belongs to the HisA/HisF family.</text>
</comment>
<comment type="pathway">
    <text evidence="1">Amino-acid biosynthesis; L-histidine biosynthesis; L-histidine from 5-phospho-alpha-D-ribose 1-diphosphate: step 4/9.</text>
</comment>
<evidence type="ECO:0000256" key="2">
    <source>
        <dbReference type="ARBA" id="ARBA00009667"/>
    </source>
</evidence>
<dbReference type="NCBIfam" id="TIGR02129">
    <property type="entry name" value="hisA_euk"/>
    <property type="match status" value="1"/>
</dbReference>
<dbReference type="GO" id="GO:0000105">
    <property type="term" value="P:L-histidine biosynthetic process"/>
    <property type="evidence" value="ECO:0007669"/>
    <property type="project" value="UniProtKB-UniPathway"/>
</dbReference>
<dbReference type="OrthoDB" id="446074at2759"/>
<dbReference type="Pfam" id="PF00977">
    <property type="entry name" value="His_biosynth"/>
    <property type="match status" value="1"/>
</dbReference>
<dbReference type="AlphaFoldDB" id="A0A4D9CQ28"/>
<evidence type="ECO:0000256" key="5">
    <source>
        <dbReference type="ARBA" id="ARBA00023102"/>
    </source>
</evidence>
<evidence type="ECO:0000256" key="4">
    <source>
        <dbReference type="ARBA" id="ARBA00022605"/>
    </source>
</evidence>
<dbReference type="InterPro" id="IPR011858">
    <property type="entry name" value="His6/HISN3"/>
</dbReference>
<dbReference type="PANTHER" id="PTHR43090:SF2">
    <property type="entry name" value="1-(5-PHOSPHORIBOSYL)-5-[(5-PHOSPHORIBOSYLAMINO)METHYLIDENEAMINO] IMIDAZOLE-4-CARBOXAMIDE ISOMERASE"/>
    <property type="match status" value="1"/>
</dbReference>